<dbReference type="eggNOG" id="arCOG04305">
    <property type="taxonomic scope" value="Archaea"/>
</dbReference>
<dbReference type="STRING" id="572546.Arcpr_0730"/>
<dbReference type="RefSeq" id="WP_012940130.1">
    <property type="nucleotide sequence ID" value="NC_013741.1"/>
</dbReference>
<proteinExistence type="predicted"/>
<dbReference type="AlphaFoldDB" id="D2RHL9"/>
<organism evidence="1 2">
    <name type="scientific">Archaeoglobus profundus (strain DSM 5631 / JCM 9629 / NBRC 100127 / Av18)</name>
    <dbReference type="NCBI Taxonomy" id="572546"/>
    <lineage>
        <taxon>Archaea</taxon>
        <taxon>Methanobacteriati</taxon>
        <taxon>Methanobacteriota</taxon>
        <taxon>Archaeoglobi</taxon>
        <taxon>Archaeoglobales</taxon>
        <taxon>Archaeoglobaceae</taxon>
        <taxon>Archaeoglobus</taxon>
    </lineage>
</organism>
<keyword evidence="2" id="KW-1185">Reference proteome</keyword>
<evidence type="ECO:0000313" key="2">
    <source>
        <dbReference type="Proteomes" id="UP000001901"/>
    </source>
</evidence>
<evidence type="ECO:0008006" key="3">
    <source>
        <dbReference type="Google" id="ProtNLM"/>
    </source>
</evidence>
<gene>
    <name evidence="1" type="ordered locus">Arcpr_0730</name>
</gene>
<evidence type="ECO:0000313" key="1">
    <source>
        <dbReference type="EMBL" id="ADB57794.1"/>
    </source>
</evidence>
<dbReference type="PaxDb" id="572546-Arcpr_0730"/>
<dbReference type="OrthoDB" id="51292at2157"/>
<dbReference type="EMBL" id="CP001857">
    <property type="protein sequence ID" value="ADB57794.1"/>
    <property type="molecule type" value="Genomic_DNA"/>
</dbReference>
<accession>D2RHL9</accession>
<dbReference type="KEGG" id="apo:Arcpr_0730"/>
<protein>
    <recommendedName>
        <fullName evidence="3">30S ribosomal protein S26e</fullName>
    </recommendedName>
</protein>
<dbReference type="Proteomes" id="UP000001901">
    <property type="component" value="Chromosome"/>
</dbReference>
<dbReference type="HOGENOM" id="CLU_187343_0_0_2"/>
<dbReference type="GeneID" id="8739390"/>
<name>D2RHL9_ARCPA</name>
<reference evidence="1 2" key="1">
    <citation type="journal article" date="2010" name="Stand. Genomic Sci.">
        <title>Complete genome sequence of Archaeoglobus profundus type strain (AV18).</title>
        <authorList>
            <person name="von Jan M."/>
            <person name="Lapidus A."/>
            <person name="Del Rio T.G."/>
            <person name="Copeland A."/>
            <person name="Tice H."/>
            <person name="Cheng J.F."/>
            <person name="Lucas S."/>
            <person name="Chen F."/>
            <person name="Nolan M."/>
            <person name="Goodwin L."/>
            <person name="Han C."/>
            <person name="Pitluck S."/>
            <person name="Liolios K."/>
            <person name="Ivanova N."/>
            <person name="Mavromatis K."/>
            <person name="Ovchinnikova G."/>
            <person name="Chertkov O."/>
            <person name="Pati A."/>
            <person name="Chen A."/>
            <person name="Palaniappan K."/>
            <person name="Land M."/>
            <person name="Hauser L."/>
            <person name="Chang Y.J."/>
            <person name="Jeffries C.D."/>
            <person name="Saunders E."/>
            <person name="Brettin T."/>
            <person name="Detter J.C."/>
            <person name="Chain P."/>
            <person name="Eichinger K."/>
            <person name="Huber H."/>
            <person name="Spring S."/>
            <person name="Rohde M."/>
            <person name="Goker M."/>
            <person name="Wirth R."/>
            <person name="Woyke T."/>
            <person name="Bristow J."/>
            <person name="Eisen J.A."/>
            <person name="Markowitz V."/>
            <person name="Hugenholtz P."/>
            <person name="Kyrpides N.C."/>
            <person name="Klenk H.P."/>
        </authorList>
    </citation>
    <scope>NUCLEOTIDE SEQUENCE [LARGE SCALE GENOMIC DNA]</scope>
    <source>
        <strain evidence="2">DSM 5631 / JCM 9629 / NBRC 100127 / Av18</strain>
    </source>
</reference>
<sequence length="91" mass="10623">MSKAPYVREYKQSKARGKDYMVRCDGCGRKVPRFKTFVAYRGLKLDYDIVRMVGRKNISITRVKAYYCPKCARNLGIVQPGKLGRRKDVWI</sequence>